<dbReference type="SUPFAM" id="SSF56349">
    <property type="entry name" value="DNA breaking-rejoining enzymes"/>
    <property type="match status" value="1"/>
</dbReference>
<dbReference type="Proteomes" id="UP000198994">
    <property type="component" value="Unassembled WGS sequence"/>
</dbReference>
<organism evidence="8 9">
    <name type="scientific">Salipiger thiooxidans</name>
    <dbReference type="NCBI Taxonomy" id="282683"/>
    <lineage>
        <taxon>Bacteria</taxon>
        <taxon>Pseudomonadati</taxon>
        <taxon>Pseudomonadota</taxon>
        <taxon>Alphaproteobacteria</taxon>
        <taxon>Rhodobacterales</taxon>
        <taxon>Roseobacteraceae</taxon>
        <taxon>Salipiger</taxon>
    </lineage>
</organism>
<sequence>MPNRRSVKSGDDRATDAHVRSRDYLGQPDIDRLLAAAKKGRHGVRDHLLILMMFRHGLRVSEVIALRRQDVDLAQSRIWVARLKNGLSVEQPVAGEELRAIKRWLARREDALPWLFVSERKQPLTRQAVNYILGSAGTRAGLERVHPHMLRHSCGFALANKGHDLRVIQDYLGHRDPRHTAHYTRTAAHRFNDLW</sequence>
<name>A0A1G7LTV4_9RHOB</name>
<dbReference type="RefSeq" id="WP_089963857.1">
    <property type="nucleotide sequence ID" value="NZ_FNAV01000027.1"/>
</dbReference>
<evidence type="ECO:0000256" key="2">
    <source>
        <dbReference type="ARBA" id="ARBA00022558"/>
    </source>
</evidence>
<dbReference type="PROSITE" id="PS51898">
    <property type="entry name" value="TYR_RECOMBINASE"/>
    <property type="match status" value="1"/>
</dbReference>
<dbReference type="EMBL" id="FNAV01000027">
    <property type="protein sequence ID" value="SDF52942.1"/>
    <property type="molecule type" value="Genomic_DNA"/>
</dbReference>
<evidence type="ECO:0000256" key="3">
    <source>
        <dbReference type="ARBA" id="ARBA00022908"/>
    </source>
</evidence>
<dbReference type="InterPro" id="IPR013762">
    <property type="entry name" value="Integrase-like_cat_sf"/>
</dbReference>
<feature type="domain" description="Tyr recombinase" evidence="7">
    <location>
        <begin position="20"/>
        <end position="195"/>
    </location>
</feature>
<dbReference type="PANTHER" id="PTHR30349:SF62">
    <property type="entry name" value="TYPE 1 FIMBRIAE REGULATORY PROTEIN FIMB-RELATED"/>
    <property type="match status" value="1"/>
</dbReference>
<dbReference type="GO" id="GO:0006310">
    <property type="term" value="P:DNA recombination"/>
    <property type="evidence" value="ECO:0007669"/>
    <property type="project" value="UniProtKB-KW"/>
</dbReference>
<evidence type="ECO:0000313" key="8">
    <source>
        <dbReference type="EMBL" id="SDF52942.1"/>
    </source>
</evidence>
<keyword evidence="9" id="KW-1185">Reference proteome</keyword>
<dbReference type="InterPro" id="IPR002104">
    <property type="entry name" value="Integrase_catalytic"/>
</dbReference>
<protein>
    <submittedName>
        <fullName evidence="8">Type 1 fimbriae regulatory protein FimB</fullName>
    </submittedName>
</protein>
<dbReference type="OrthoDB" id="9801717at2"/>
<dbReference type="PANTHER" id="PTHR30349">
    <property type="entry name" value="PHAGE INTEGRASE-RELATED"/>
    <property type="match status" value="1"/>
</dbReference>
<evidence type="ECO:0000256" key="5">
    <source>
        <dbReference type="ARBA" id="ARBA00023163"/>
    </source>
</evidence>
<keyword evidence="2" id="KW-1029">Fimbrium biogenesis</keyword>
<comment type="similarity">
    <text evidence="1">Belongs to the 'phage' integrase family.</text>
</comment>
<dbReference type="STRING" id="282683.SAMN04488105_1275"/>
<dbReference type="InterPro" id="IPR050090">
    <property type="entry name" value="Tyrosine_recombinase_XerCD"/>
</dbReference>
<dbReference type="GO" id="GO:0015074">
    <property type="term" value="P:DNA integration"/>
    <property type="evidence" value="ECO:0007669"/>
    <property type="project" value="UniProtKB-KW"/>
</dbReference>
<dbReference type="Pfam" id="PF00589">
    <property type="entry name" value="Phage_integrase"/>
    <property type="match status" value="1"/>
</dbReference>
<dbReference type="GO" id="GO:0003677">
    <property type="term" value="F:DNA binding"/>
    <property type="evidence" value="ECO:0007669"/>
    <property type="project" value="InterPro"/>
</dbReference>
<gene>
    <name evidence="8" type="ORF">SAMN04488105_1275</name>
</gene>
<evidence type="ECO:0000256" key="4">
    <source>
        <dbReference type="ARBA" id="ARBA00023015"/>
    </source>
</evidence>
<dbReference type="Gene3D" id="1.10.443.10">
    <property type="entry name" value="Intergrase catalytic core"/>
    <property type="match status" value="1"/>
</dbReference>
<evidence type="ECO:0000259" key="7">
    <source>
        <dbReference type="PROSITE" id="PS51898"/>
    </source>
</evidence>
<dbReference type="InterPro" id="IPR011010">
    <property type="entry name" value="DNA_brk_join_enz"/>
</dbReference>
<reference evidence="9" key="1">
    <citation type="submission" date="2016-10" db="EMBL/GenBank/DDBJ databases">
        <authorList>
            <person name="Varghese N."/>
            <person name="Submissions S."/>
        </authorList>
    </citation>
    <scope>NUCLEOTIDE SEQUENCE [LARGE SCALE GENOMIC DNA]</scope>
    <source>
        <strain evidence="9">DSM 10146</strain>
    </source>
</reference>
<evidence type="ECO:0000256" key="6">
    <source>
        <dbReference type="ARBA" id="ARBA00023172"/>
    </source>
</evidence>
<evidence type="ECO:0000256" key="1">
    <source>
        <dbReference type="ARBA" id="ARBA00008857"/>
    </source>
</evidence>
<proteinExistence type="inferred from homology"/>
<dbReference type="AlphaFoldDB" id="A0A1G7LTV4"/>
<keyword evidence="3" id="KW-0229">DNA integration</keyword>
<accession>A0A1G7LTV4</accession>
<keyword evidence="4" id="KW-0805">Transcription regulation</keyword>
<keyword evidence="6" id="KW-0233">DNA recombination</keyword>
<evidence type="ECO:0000313" key="9">
    <source>
        <dbReference type="Proteomes" id="UP000198994"/>
    </source>
</evidence>
<keyword evidence="5" id="KW-0804">Transcription</keyword>